<feature type="region of interest" description="Disordered" evidence="1">
    <location>
        <begin position="44"/>
        <end position="70"/>
    </location>
</feature>
<dbReference type="Proteomes" id="UP000001056">
    <property type="component" value="Unassembled WGS sequence"/>
</dbReference>
<reference evidence="3" key="1">
    <citation type="journal article" date="2015" name="Genome Announc.">
        <title>Draft genome sequence of the cellulolytic fungus Chaetomium globosum.</title>
        <authorList>
            <person name="Cuomo C.A."/>
            <person name="Untereiner W.A."/>
            <person name="Ma L.-J."/>
            <person name="Grabherr M."/>
            <person name="Birren B.W."/>
        </authorList>
    </citation>
    <scope>NUCLEOTIDE SEQUENCE [LARGE SCALE GENOMIC DNA]</scope>
    <source>
        <strain evidence="3">ATCC 6205 / CBS 148.51 / DSM 1962 / NBRC 6347 / NRRL 1970</strain>
    </source>
</reference>
<sequence>MSLPPMPQILQPSPALFKFSRPMPIPGLLVGGAVYGRAGDTHAGASHVRLQTASSSSARSRYAGAGRPSRRLSALRVEPTGFRLNQQERSNGGYLTIGSSRMVAQTKGFFPCPPPWRVGRVCGSPC</sequence>
<dbReference type="GeneID" id="4386754"/>
<keyword evidence="3" id="KW-1185">Reference proteome</keyword>
<organism evidence="2 3">
    <name type="scientific">Chaetomium globosum (strain ATCC 6205 / CBS 148.51 / DSM 1962 / NBRC 6347 / NRRL 1970)</name>
    <name type="common">Soil fungus</name>
    <dbReference type="NCBI Taxonomy" id="306901"/>
    <lineage>
        <taxon>Eukaryota</taxon>
        <taxon>Fungi</taxon>
        <taxon>Dikarya</taxon>
        <taxon>Ascomycota</taxon>
        <taxon>Pezizomycotina</taxon>
        <taxon>Sordariomycetes</taxon>
        <taxon>Sordariomycetidae</taxon>
        <taxon>Sordariales</taxon>
        <taxon>Chaetomiaceae</taxon>
        <taxon>Chaetomium</taxon>
    </lineage>
</organism>
<dbReference type="VEuPathDB" id="FungiDB:CHGG_01734"/>
<feature type="compositionally biased region" description="Low complexity" evidence="1">
    <location>
        <begin position="53"/>
        <end position="67"/>
    </location>
</feature>
<name>Q2HDH0_CHAGB</name>
<dbReference type="HOGENOM" id="CLU_1981399_0_0_1"/>
<dbReference type="AlphaFoldDB" id="Q2HDH0"/>
<gene>
    <name evidence="2" type="ORF">CHGG_01734</name>
</gene>
<dbReference type="InParanoid" id="Q2HDH0"/>
<accession>Q2HDH0</accession>
<protein>
    <submittedName>
        <fullName evidence="2">Uncharacterized protein</fullName>
    </submittedName>
</protein>
<dbReference type="RefSeq" id="XP_001220955.1">
    <property type="nucleotide sequence ID" value="XM_001220954.1"/>
</dbReference>
<proteinExistence type="predicted"/>
<dbReference type="EMBL" id="CH408029">
    <property type="protein sequence ID" value="EAQ93499.1"/>
    <property type="molecule type" value="Genomic_DNA"/>
</dbReference>
<evidence type="ECO:0000313" key="3">
    <source>
        <dbReference type="Proteomes" id="UP000001056"/>
    </source>
</evidence>
<evidence type="ECO:0000256" key="1">
    <source>
        <dbReference type="SAM" id="MobiDB-lite"/>
    </source>
</evidence>
<evidence type="ECO:0000313" key="2">
    <source>
        <dbReference type="EMBL" id="EAQ93499.1"/>
    </source>
</evidence>